<dbReference type="InterPro" id="IPR051533">
    <property type="entry name" value="WaaL-like"/>
</dbReference>
<evidence type="ECO:0000256" key="1">
    <source>
        <dbReference type="ARBA" id="ARBA00004141"/>
    </source>
</evidence>
<name>A0ABT8KLN4_9BACT</name>
<reference evidence="7" key="1">
    <citation type="submission" date="2023-06" db="EMBL/GenBank/DDBJ databases">
        <title>Genomic of Parafulvivirga corallium.</title>
        <authorList>
            <person name="Wang G."/>
        </authorList>
    </citation>
    <scope>NUCLEOTIDE SEQUENCE</scope>
    <source>
        <strain evidence="7">BMA10</strain>
    </source>
</reference>
<accession>A0ABT8KLN4</accession>
<feature type="transmembrane region" description="Helical" evidence="5">
    <location>
        <begin position="257"/>
        <end position="278"/>
    </location>
</feature>
<evidence type="ECO:0000313" key="8">
    <source>
        <dbReference type="Proteomes" id="UP001172082"/>
    </source>
</evidence>
<keyword evidence="7" id="KW-0436">Ligase</keyword>
<evidence type="ECO:0000256" key="3">
    <source>
        <dbReference type="ARBA" id="ARBA00022989"/>
    </source>
</evidence>
<feature type="transmembrane region" description="Helical" evidence="5">
    <location>
        <begin position="79"/>
        <end position="96"/>
    </location>
</feature>
<feature type="domain" description="O-antigen ligase-related" evidence="6">
    <location>
        <begin position="85"/>
        <end position="243"/>
    </location>
</feature>
<dbReference type="PANTHER" id="PTHR37422">
    <property type="entry name" value="TEICHURONIC ACID BIOSYNTHESIS PROTEIN TUAE"/>
    <property type="match status" value="1"/>
</dbReference>
<dbReference type="GO" id="GO:0016874">
    <property type="term" value="F:ligase activity"/>
    <property type="evidence" value="ECO:0007669"/>
    <property type="project" value="UniProtKB-KW"/>
</dbReference>
<feature type="transmembrane region" description="Helical" evidence="5">
    <location>
        <begin position="102"/>
        <end position="117"/>
    </location>
</feature>
<organism evidence="7 8">
    <name type="scientific">Splendidivirga corallicola</name>
    <dbReference type="NCBI Taxonomy" id="3051826"/>
    <lineage>
        <taxon>Bacteria</taxon>
        <taxon>Pseudomonadati</taxon>
        <taxon>Bacteroidota</taxon>
        <taxon>Cytophagia</taxon>
        <taxon>Cytophagales</taxon>
        <taxon>Splendidivirgaceae</taxon>
        <taxon>Splendidivirga</taxon>
    </lineage>
</organism>
<protein>
    <submittedName>
        <fullName evidence="7">O-antigen ligase family protein</fullName>
    </submittedName>
</protein>
<dbReference type="PANTHER" id="PTHR37422:SF17">
    <property type="entry name" value="O-ANTIGEN LIGASE"/>
    <property type="match status" value="1"/>
</dbReference>
<dbReference type="EMBL" id="JAUJEA010000003">
    <property type="protein sequence ID" value="MDN5201634.1"/>
    <property type="molecule type" value="Genomic_DNA"/>
</dbReference>
<comment type="caution">
    <text evidence="7">The sequence shown here is derived from an EMBL/GenBank/DDBJ whole genome shotgun (WGS) entry which is preliminary data.</text>
</comment>
<dbReference type="RefSeq" id="WP_346751662.1">
    <property type="nucleotide sequence ID" value="NZ_JAUJEA010000003.1"/>
</dbReference>
<feature type="transmembrane region" description="Helical" evidence="5">
    <location>
        <begin position="231"/>
        <end position="250"/>
    </location>
</feature>
<dbReference type="Pfam" id="PF04932">
    <property type="entry name" value="Wzy_C"/>
    <property type="match status" value="1"/>
</dbReference>
<feature type="transmembrane region" description="Helical" evidence="5">
    <location>
        <begin position="5"/>
        <end position="25"/>
    </location>
</feature>
<feature type="transmembrane region" description="Helical" evidence="5">
    <location>
        <begin position="124"/>
        <end position="143"/>
    </location>
</feature>
<sequence length="308" mass="35340">MLKSFAYTCVAASVICFFYSIRLQLNHDGYFDWRAISNHSLTDIIDINATYFSLYVGFSALIMAREIVVNYMRMSKWKFVLYSAIVIFLGITLIMLGTRMTIIAFTMVASFSIVIYFKKRGKLAYGLGLLFILIVILTTSVYFNPVLKERVKEAINYNSEYSINKAWGGRALRLLKWKCSLEIIKDNLLFGVGIGDVQDSLNECYRTNKYTPLLFWKGVKYNAHNQYFETALSSGVLGLMILIGCFFIPFKTAIENGAYLYAMFLGFIFLCFLTESLLLRNKGVMFYAFFNSLFAFHSFEESLKSKST</sequence>
<evidence type="ECO:0000256" key="2">
    <source>
        <dbReference type="ARBA" id="ARBA00022692"/>
    </source>
</evidence>
<dbReference type="Proteomes" id="UP001172082">
    <property type="component" value="Unassembled WGS sequence"/>
</dbReference>
<keyword evidence="8" id="KW-1185">Reference proteome</keyword>
<dbReference type="InterPro" id="IPR007016">
    <property type="entry name" value="O-antigen_ligase-rel_domated"/>
</dbReference>
<evidence type="ECO:0000256" key="4">
    <source>
        <dbReference type="ARBA" id="ARBA00023136"/>
    </source>
</evidence>
<evidence type="ECO:0000313" key="7">
    <source>
        <dbReference type="EMBL" id="MDN5201634.1"/>
    </source>
</evidence>
<feature type="transmembrane region" description="Helical" evidence="5">
    <location>
        <begin position="45"/>
        <end position="67"/>
    </location>
</feature>
<keyword evidence="2 5" id="KW-0812">Transmembrane</keyword>
<evidence type="ECO:0000259" key="6">
    <source>
        <dbReference type="Pfam" id="PF04932"/>
    </source>
</evidence>
<proteinExistence type="predicted"/>
<gene>
    <name evidence="7" type="ORF">QQ008_09685</name>
</gene>
<keyword evidence="4 5" id="KW-0472">Membrane</keyword>
<evidence type="ECO:0000256" key="5">
    <source>
        <dbReference type="SAM" id="Phobius"/>
    </source>
</evidence>
<keyword evidence="3 5" id="KW-1133">Transmembrane helix</keyword>
<comment type="subcellular location">
    <subcellularLocation>
        <location evidence="1">Membrane</location>
        <topology evidence="1">Multi-pass membrane protein</topology>
    </subcellularLocation>
</comment>